<evidence type="ECO:0000313" key="2">
    <source>
        <dbReference type="Proteomes" id="UP001141659"/>
    </source>
</evidence>
<dbReference type="RefSeq" id="WP_036441491.1">
    <property type="nucleotide sequence ID" value="NZ_JACKVC010000016.1"/>
</dbReference>
<dbReference type="Gene3D" id="3.40.960.10">
    <property type="entry name" value="VSR Endonuclease"/>
    <property type="match status" value="1"/>
</dbReference>
<dbReference type="EMBL" id="JACKVC010000016">
    <property type="protein sequence ID" value="MCV7388814.1"/>
    <property type="molecule type" value="Genomic_DNA"/>
</dbReference>
<accession>A0AAW5T0D9</accession>
<reference evidence="1" key="2">
    <citation type="journal article" date="2022" name="BMC Genomics">
        <title>Comparative genome analysis of mycobacteria focusing on tRNA and non-coding RNA.</title>
        <authorList>
            <person name="Behra P.R.K."/>
            <person name="Pettersson B.M.F."/>
            <person name="Ramesh M."/>
            <person name="Das S."/>
            <person name="Dasgupta S."/>
            <person name="Kirsebom L.A."/>
        </authorList>
    </citation>
    <scope>NUCLEOTIDE SEQUENCE</scope>
    <source>
        <strain evidence="1">DSM 44242</strain>
    </source>
</reference>
<gene>
    <name evidence="1" type="ORF">H5P34_12235</name>
</gene>
<comment type="caution">
    <text evidence="1">The sequence shown here is derived from an EMBL/GenBank/DDBJ whole genome shotgun (WGS) entry which is preliminary data.</text>
</comment>
<dbReference type="Proteomes" id="UP001141659">
    <property type="component" value="Unassembled WGS sequence"/>
</dbReference>
<protein>
    <recommendedName>
        <fullName evidence="3">DUF559 domain-containing protein</fullName>
    </recommendedName>
</protein>
<dbReference type="InterPro" id="IPR011335">
    <property type="entry name" value="Restrct_endonuc-II-like"/>
</dbReference>
<evidence type="ECO:0000313" key="1">
    <source>
        <dbReference type="EMBL" id="MCV7388814.1"/>
    </source>
</evidence>
<reference evidence="1" key="1">
    <citation type="submission" date="2020-07" db="EMBL/GenBank/DDBJ databases">
        <authorList>
            <person name="Pettersson B.M.F."/>
            <person name="Behra P.R.K."/>
            <person name="Ramesh M."/>
            <person name="Das S."/>
            <person name="Dasgupta S."/>
            <person name="Kirsebom L.A."/>
        </authorList>
    </citation>
    <scope>NUCLEOTIDE SEQUENCE</scope>
    <source>
        <strain evidence="1">DSM 44242</strain>
    </source>
</reference>
<dbReference type="AlphaFoldDB" id="A0AAW5T0D9"/>
<dbReference type="SUPFAM" id="SSF52980">
    <property type="entry name" value="Restriction endonuclease-like"/>
    <property type="match status" value="1"/>
</dbReference>
<name>A0AAW5T0D9_9MYCO</name>
<evidence type="ECO:0008006" key="3">
    <source>
        <dbReference type="Google" id="ProtNLM"/>
    </source>
</evidence>
<sequence>MGDPFVGSQALASGALTRHELRTRFRAIHRDIYIARDTRPTALLRAKAAWLRSRGHGVLAGFSASAFHGARWIDASLPAYVIATNNRRPARGIVTWADAIGDDEICSIGEIRLTTPARTAVDLACKFPEDTAVAAIDALARAARLKVSDIELAAEPHAGRRGIKQARTTIALVDPGAESPQETWLRLLVVRAGYPRPQTQYPVCNEYEVVIGEVDLAWPESKIALEYEGIHHTDPETLRKDIARIDAMIAMGWIVIRVTRRDGAANVLGRIAKAHALRA</sequence>
<proteinExistence type="predicted"/>
<organism evidence="1 2">
    <name type="scientific">Mycolicibacterium porcinum</name>
    <dbReference type="NCBI Taxonomy" id="39693"/>
    <lineage>
        <taxon>Bacteria</taxon>
        <taxon>Bacillati</taxon>
        <taxon>Actinomycetota</taxon>
        <taxon>Actinomycetes</taxon>
        <taxon>Mycobacteriales</taxon>
        <taxon>Mycobacteriaceae</taxon>
        <taxon>Mycolicibacterium</taxon>
    </lineage>
</organism>